<dbReference type="InterPro" id="IPR015915">
    <property type="entry name" value="Kelch-typ_b-propeller"/>
</dbReference>
<name>A0A2P5FUU4_TREOI</name>
<protein>
    <submittedName>
        <fullName evidence="4">BTB-kelch protein</fullName>
    </submittedName>
</protein>
<evidence type="ECO:0000256" key="1">
    <source>
        <dbReference type="ARBA" id="ARBA00022441"/>
    </source>
</evidence>
<accession>A0A2P5FUU4</accession>
<dbReference type="STRING" id="63057.A0A2P5FUU4"/>
<dbReference type="PANTHER" id="PTHR46344">
    <property type="entry name" value="OS02G0202900 PROTEIN"/>
    <property type="match status" value="1"/>
</dbReference>
<proteinExistence type="predicted"/>
<dbReference type="PROSITE" id="PS50181">
    <property type="entry name" value="FBOX"/>
    <property type="match status" value="1"/>
</dbReference>
<evidence type="ECO:0000256" key="2">
    <source>
        <dbReference type="ARBA" id="ARBA00022737"/>
    </source>
</evidence>
<dbReference type="SUPFAM" id="SSF117281">
    <property type="entry name" value="Kelch motif"/>
    <property type="match status" value="1"/>
</dbReference>
<dbReference type="Pfam" id="PF00646">
    <property type="entry name" value="F-box"/>
    <property type="match status" value="1"/>
</dbReference>
<dbReference type="SUPFAM" id="SSF81383">
    <property type="entry name" value="F-box domain"/>
    <property type="match status" value="1"/>
</dbReference>
<dbReference type="OrthoDB" id="45365at2759"/>
<reference evidence="5" key="1">
    <citation type="submission" date="2016-06" db="EMBL/GenBank/DDBJ databases">
        <title>Parallel loss of symbiosis genes in relatives of nitrogen-fixing non-legume Parasponia.</title>
        <authorList>
            <person name="Van Velzen R."/>
            <person name="Holmer R."/>
            <person name="Bu F."/>
            <person name="Rutten L."/>
            <person name="Van Zeijl A."/>
            <person name="Liu W."/>
            <person name="Santuari L."/>
            <person name="Cao Q."/>
            <person name="Sharma T."/>
            <person name="Shen D."/>
            <person name="Roswanjaya Y."/>
            <person name="Wardhani T."/>
            <person name="Kalhor M.S."/>
            <person name="Jansen J."/>
            <person name="Van den Hoogen J."/>
            <person name="Gungor B."/>
            <person name="Hartog M."/>
            <person name="Hontelez J."/>
            <person name="Verver J."/>
            <person name="Yang W.-C."/>
            <person name="Schijlen E."/>
            <person name="Repin R."/>
            <person name="Schilthuizen M."/>
            <person name="Schranz E."/>
            <person name="Heidstra R."/>
            <person name="Miyata K."/>
            <person name="Fedorova E."/>
            <person name="Kohlen W."/>
            <person name="Bisseling T."/>
            <person name="Smit S."/>
            <person name="Geurts R."/>
        </authorList>
    </citation>
    <scope>NUCLEOTIDE SEQUENCE [LARGE SCALE GENOMIC DNA]</scope>
    <source>
        <strain evidence="5">cv. RG33-2</strain>
    </source>
</reference>
<comment type="caution">
    <text evidence="4">The sequence shown here is derived from an EMBL/GenBank/DDBJ whole genome shotgun (WGS) entry which is preliminary data.</text>
</comment>
<dbReference type="FunCoup" id="A0A2P5FUU4">
    <property type="interactions" value="159"/>
</dbReference>
<feature type="domain" description="F-box" evidence="3">
    <location>
        <begin position="51"/>
        <end position="96"/>
    </location>
</feature>
<keyword evidence="2" id="KW-0677">Repeat</keyword>
<dbReference type="Pfam" id="PF01344">
    <property type="entry name" value="Kelch_1"/>
    <property type="match status" value="1"/>
</dbReference>
<dbReference type="EMBL" id="JXTC01000008">
    <property type="protein sequence ID" value="POO01527.1"/>
    <property type="molecule type" value="Genomic_DNA"/>
</dbReference>
<keyword evidence="5" id="KW-1185">Reference proteome</keyword>
<dbReference type="Gene3D" id="2.120.10.80">
    <property type="entry name" value="Kelch-type beta propeller"/>
    <property type="match status" value="1"/>
</dbReference>
<dbReference type="InParanoid" id="A0A2P5FUU4"/>
<dbReference type="Proteomes" id="UP000237000">
    <property type="component" value="Unassembled WGS sequence"/>
</dbReference>
<dbReference type="SMART" id="SM00612">
    <property type="entry name" value="Kelch"/>
    <property type="match status" value="2"/>
</dbReference>
<organism evidence="4 5">
    <name type="scientific">Trema orientale</name>
    <name type="common">Charcoal tree</name>
    <name type="synonym">Celtis orientalis</name>
    <dbReference type="NCBI Taxonomy" id="63057"/>
    <lineage>
        <taxon>Eukaryota</taxon>
        <taxon>Viridiplantae</taxon>
        <taxon>Streptophyta</taxon>
        <taxon>Embryophyta</taxon>
        <taxon>Tracheophyta</taxon>
        <taxon>Spermatophyta</taxon>
        <taxon>Magnoliopsida</taxon>
        <taxon>eudicotyledons</taxon>
        <taxon>Gunneridae</taxon>
        <taxon>Pentapetalae</taxon>
        <taxon>rosids</taxon>
        <taxon>fabids</taxon>
        <taxon>Rosales</taxon>
        <taxon>Cannabaceae</taxon>
        <taxon>Trema</taxon>
    </lineage>
</organism>
<gene>
    <name evidence="4" type="ORF">TorRG33x02_028340</name>
</gene>
<evidence type="ECO:0000259" key="3">
    <source>
        <dbReference type="PROSITE" id="PS50181"/>
    </source>
</evidence>
<dbReference type="InterPro" id="IPR036047">
    <property type="entry name" value="F-box-like_dom_sf"/>
</dbReference>
<dbReference type="SMART" id="SM00256">
    <property type="entry name" value="FBOX"/>
    <property type="match status" value="1"/>
</dbReference>
<dbReference type="InterPro" id="IPR006652">
    <property type="entry name" value="Kelch_1"/>
</dbReference>
<dbReference type="AlphaFoldDB" id="A0A2P5FUU4"/>
<dbReference type="Gene3D" id="1.20.1280.50">
    <property type="match status" value="1"/>
</dbReference>
<keyword evidence="1" id="KW-0880">Kelch repeat</keyword>
<dbReference type="PANTHER" id="PTHR46344:SF16">
    <property type="entry name" value="KELCH MOTIF FAMILY PROTEIN, EXPRESSED"/>
    <property type="match status" value="1"/>
</dbReference>
<sequence length="437" mass="47003">MSESCNSRHFSWLMKSCFPNPNDNSTTVVSSLGPKSSSSFNPDHASATATTITISSIPDDILLDCLSRVPPHSIPHLSLVCRRWSRLLLSPIFSDLRRLHGLLRPTLFALSASDSALFAATLRFEKDPSDTSDDNENEWRVSAFLPDDVVSAVGDHGFPSHARLSAVGPRIYIVGRNATLRYDTWTGTVTARSAMTFSRKKFAAAAVSGKIYVAGGGSRTTAVEEYDPDEDKWRVVANASRSRYGCIGASVDGVFYVIGGLKLGASGNTDISRAASAEAHVYASSMDLYDVEARAWLRSRAVPGGGCVVAACAAAGYVYVLASHAVELSFWRFDARRKKGSGSGGGFGDWCRIRSPPLPAQVRVDSTVRFSCAGVGDKVVLVQVSGCIDDLLRRSGRSVRGLKEGLVMVYDTVAGEWSRAADLPELIRRAACVCVEC</sequence>
<dbReference type="CDD" id="cd22152">
    <property type="entry name" value="F-box_AtAFR-like"/>
    <property type="match status" value="1"/>
</dbReference>
<dbReference type="InterPro" id="IPR001810">
    <property type="entry name" value="F-box_dom"/>
</dbReference>
<evidence type="ECO:0000313" key="4">
    <source>
        <dbReference type="EMBL" id="POO01527.1"/>
    </source>
</evidence>
<evidence type="ECO:0000313" key="5">
    <source>
        <dbReference type="Proteomes" id="UP000237000"/>
    </source>
</evidence>